<evidence type="ECO:0000313" key="7">
    <source>
        <dbReference type="Proteomes" id="UP001017257"/>
    </source>
</evidence>
<comment type="similarity">
    <text evidence="1">Belongs to the LysR transcriptional regulatory family.</text>
</comment>
<dbReference type="Proteomes" id="UP001017257">
    <property type="component" value="Chromosome"/>
</dbReference>
<name>A0ABY5RZ43_9HYPH</name>
<evidence type="ECO:0000256" key="2">
    <source>
        <dbReference type="ARBA" id="ARBA00023015"/>
    </source>
</evidence>
<evidence type="ECO:0000259" key="5">
    <source>
        <dbReference type="PROSITE" id="PS50931"/>
    </source>
</evidence>
<accession>A0ABY5RZ43</accession>
<dbReference type="InterPro" id="IPR005119">
    <property type="entry name" value="LysR_subst-bd"/>
</dbReference>
<keyword evidence="4" id="KW-0804">Transcription</keyword>
<dbReference type="CDD" id="cd08432">
    <property type="entry name" value="PBP2_GcdR_TrpI_HvrB_AmpR_like"/>
    <property type="match status" value="1"/>
</dbReference>
<proteinExistence type="inferred from homology"/>
<dbReference type="SUPFAM" id="SSF53850">
    <property type="entry name" value="Periplasmic binding protein-like II"/>
    <property type="match status" value="1"/>
</dbReference>
<organism evidence="6 7">
    <name type="scientific">Microvirga terrae</name>
    <dbReference type="NCBI Taxonomy" id="2740529"/>
    <lineage>
        <taxon>Bacteria</taxon>
        <taxon>Pseudomonadati</taxon>
        <taxon>Pseudomonadota</taxon>
        <taxon>Alphaproteobacteria</taxon>
        <taxon>Hyphomicrobiales</taxon>
        <taxon>Methylobacteriaceae</taxon>
        <taxon>Microvirga</taxon>
    </lineage>
</organism>
<dbReference type="Pfam" id="PF00126">
    <property type="entry name" value="HTH_1"/>
    <property type="match status" value="1"/>
</dbReference>
<evidence type="ECO:0000313" key="6">
    <source>
        <dbReference type="EMBL" id="UVF21249.1"/>
    </source>
</evidence>
<dbReference type="EMBL" id="CP102845">
    <property type="protein sequence ID" value="UVF21249.1"/>
    <property type="molecule type" value="Genomic_DNA"/>
</dbReference>
<keyword evidence="7" id="KW-1185">Reference proteome</keyword>
<feature type="domain" description="HTH lysR-type" evidence="5">
    <location>
        <begin position="7"/>
        <end position="64"/>
    </location>
</feature>
<reference evidence="6" key="1">
    <citation type="submission" date="2022-08" db="EMBL/GenBank/DDBJ databases">
        <title>Microvirga terrae sp. nov., isolated from soil.</title>
        <authorList>
            <person name="Kim K.H."/>
            <person name="Seo Y.L."/>
            <person name="Kim J.M."/>
            <person name="Lee J.K."/>
            <person name="Han D.M."/>
            <person name="Jeon C.O."/>
        </authorList>
    </citation>
    <scope>NUCLEOTIDE SEQUENCE</scope>
    <source>
        <strain evidence="6">R24</strain>
    </source>
</reference>
<dbReference type="SUPFAM" id="SSF46785">
    <property type="entry name" value="Winged helix' DNA-binding domain"/>
    <property type="match status" value="1"/>
</dbReference>
<dbReference type="Gene3D" id="3.40.190.10">
    <property type="entry name" value="Periplasmic binding protein-like II"/>
    <property type="match status" value="2"/>
</dbReference>
<gene>
    <name evidence="6" type="primary">gcvA</name>
    <name evidence="6" type="ORF">HPT29_009045</name>
</gene>
<dbReference type="InterPro" id="IPR036390">
    <property type="entry name" value="WH_DNA-bd_sf"/>
</dbReference>
<dbReference type="PROSITE" id="PS50931">
    <property type="entry name" value="HTH_LYSR"/>
    <property type="match status" value="1"/>
</dbReference>
<evidence type="ECO:0000256" key="4">
    <source>
        <dbReference type="ARBA" id="ARBA00023163"/>
    </source>
</evidence>
<dbReference type="PANTHER" id="PTHR30537">
    <property type="entry name" value="HTH-TYPE TRANSCRIPTIONAL REGULATOR"/>
    <property type="match status" value="1"/>
</dbReference>
<dbReference type="RefSeq" id="WP_173947594.1">
    <property type="nucleotide sequence ID" value="NZ_CP102845.1"/>
</dbReference>
<dbReference type="Gene3D" id="1.10.10.10">
    <property type="entry name" value="Winged helix-like DNA-binding domain superfamily/Winged helix DNA-binding domain"/>
    <property type="match status" value="1"/>
</dbReference>
<protein>
    <submittedName>
        <fullName evidence="6">Transcriptional regulator GcvA</fullName>
    </submittedName>
</protein>
<evidence type="ECO:0000256" key="3">
    <source>
        <dbReference type="ARBA" id="ARBA00023125"/>
    </source>
</evidence>
<dbReference type="PRINTS" id="PR00039">
    <property type="entry name" value="HTHLYSR"/>
</dbReference>
<sequence length="308" mass="34413">MKARKLPSLTALRAFEAAARLTSFSRAAEELNVTHSAVSRQIRELELFIGRPLFHRSTRRVELTAAGARYAGVLHAAFDDMAAATQDAQERDRTAPLVISTMDSFAIKWLIPRLSRFQDAHPEIGVSIRTSDELADFWRGDVDLAIRYGAGRYPRCVSTLLMDEEVIAICSPALVRGDHPLHTPDDLVHHRLLHNERHDWPRWLQRTQATSVVVNAGVTMAHSLLVIEAAIRGDGVGLTRHALVEDDLRAGRLVNPFGIGVRVNASYYVVTLKESATDPRIKAFTAWARREAGQSLRFGRDLVRSDRN</sequence>
<dbReference type="InterPro" id="IPR000847">
    <property type="entry name" value="LysR_HTH_N"/>
</dbReference>
<dbReference type="Pfam" id="PF03466">
    <property type="entry name" value="LysR_substrate"/>
    <property type="match status" value="1"/>
</dbReference>
<evidence type="ECO:0000256" key="1">
    <source>
        <dbReference type="ARBA" id="ARBA00009437"/>
    </source>
</evidence>
<dbReference type="InterPro" id="IPR058163">
    <property type="entry name" value="LysR-type_TF_proteobact-type"/>
</dbReference>
<keyword evidence="3" id="KW-0238">DNA-binding</keyword>
<dbReference type="PANTHER" id="PTHR30537:SF74">
    <property type="entry name" value="HTH-TYPE TRANSCRIPTIONAL REGULATOR TRPI"/>
    <property type="match status" value="1"/>
</dbReference>
<keyword evidence="2" id="KW-0805">Transcription regulation</keyword>
<dbReference type="InterPro" id="IPR036388">
    <property type="entry name" value="WH-like_DNA-bd_sf"/>
</dbReference>
<dbReference type="NCBIfam" id="NF008352">
    <property type="entry name" value="PRK11139.1"/>
    <property type="match status" value="1"/>
</dbReference>